<dbReference type="Pfam" id="PF01764">
    <property type="entry name" value="Lipase_3"/>
    <property type="match status" value="1"/>
</dbReference>
<sequence length="332" mass="38503">MMASKVSYENKAYIEAIVKDHWNMEFLGFYDFWNDYQEKATTQAFLLRDKTADYDTIVVAFRGTEPFDSDAWCSDFDISWYELKAEGVGKIHGGFMKSLGLQKNVGWPKNITKKDDSHQDLAYYAIREMLKELLGKNEKARYIITGHSFGGALSILFPAILILHEEKLLLERLDGIYTFGQPRVGDETFGKFMEQKLKDHNIRYFRFVYGNDIVPRLPYDDKALMFKHFGTCLYYNRFYEGKIVEEEPNKNYFSPLGAIPMMINAFFELIRSFTIKYKKGPDYQEGSVLRLFRIIGLVIPGIPAHSTLDYVNATRLGSSELFLPHKEPENPI</sequence>
<dbReference type="CDD" id="cd00519">
    <property type="entry name" value="Lipase_3"/>
    <property type="match status" value="1"/>
</dbReference>
<accession>A0AAW0L2G0</accession>
<protein>
    <submittedName>
        <fullName evidence="3">Phospholipase a1-iibeta</fullName>
    </submittedName>
</protein>
<dbReference type="GO" id="GO:0006629">
    <property type="term" value="P:lipid metabolic process"/>
    <property type="evidence" value="ECO:0007669"/>
    <property type="project" value="InterPro"/>
</dbReference>
<gene>
    <name evidence="3" type="ORF">CFP56_008769</name>
</gene>
<dbReference type="PANTHER" id="PTHR46086:SF17">
    <property type="entry name" value="ALPHA_BETA-HYDROLASES SUPERFAMILY PROTEIN"/>
    <property type="match status" value="1"/>
</dbReference>
<evidence type="ECO:0000256" key="1">
    <source>
        <dbReference type="ARBA" id="ARBA00022801"/>
    </source>
</evidence>
<keyword evidence="4" id="KW-1185">Reference proteome</keyword>
<dbReference type="PANTHER" id="PTHR46086">
    <property type="entry name" value="ALPHA/BETA-HYDROLASES SUPERFAMILY PROTEIN"/>
    <property type="match status" value="1"/>
</dbReference>
<name>A0AAW0L2G0_QUESU</name>
<organism evidence="3 4">
    <name type="scientific">Quercus suber</name>
    <name type="common">Cork oak</name>
    <dbReference type="NCBI Taxonomy" id="58331"/>
    <lineage>
        <taxon>Eukaryota</taxon>
        <taxon>Viridiplantae</taxon>
        <taxon>Streptophyta</taxon>
        <taxon>Embryophyta</taxon>
        <taxon>Tracheophyta</taxon>
        <taxon>Spermatophyta</taxon>
        <taxon>Magnoliopsida</taxon>
        <taxon>eudicotyledons</taxon>
        <taxon>Gunneridae</taxon>
        <taxon>Pentapetalae</taxon>
        <taxon>rosids</taxon>
        <taxon>fabids</taxon>
        <taxon>Fagales</taxon>
        <taxon>Fagaceae</taxon>
        <taxon>Quercus</taxon>
    </lineage>
</organism>
<dbReference type="GO" id="GO:0004806">
    <property type="term" value="F:triacylglycerol lipase activity"/>
    <property type="evidence" value="ECO:0007669"/>
    <property type="project" value="InterPro"/>
</dbReference>
<evidence type="ECO:0000313" key="4">
    <source>
        <dbReference type="Proteomes" id="UP000237347"/>
    </source>
</evidence>
<dbReference type="EMBL" id="PKMF04000163">
    <property type="protein sequence ID" value="KAK7845885.1"/>
    <property type="molecule type" value="Genomic_DNA"/>
</dbReference>
<evidence type="ECO:0000259" key="2">
    <source>
        <dbReference type="Pfam" id="PF01764"/>
    </source>
</evidence>
<proteinExistence type="predicted"/>
<dbReference type="InterPro" id="IPR029058">
    <property type="entry name" value="AB_hydrolase_fold"/>
</dbReference>
<dbReference type="SUPFAM" id="SSF53474">
    <property type="entry name" value="alpha/beta-Hydrolases"/>
    <property type="match status" value="1"/>
</dbReference>
<dbReference type="Gene3D" id="3.40.50.1820">
    <property type="entry name" value="alpha/beta hydrolase"/>
    <property type="match status" value="1"/>
</dbReference>
<comment type="caution">
    <text evidence="3">The sequence shown here is derived from an EMBL/GenBank/DDBJ whole genome shotgun (WGS) entry which is preliminary data.</text>
</comment>
<dbReference type="AlphaFoldDB" id="A0AAW0L2G0"/>
<dbReference type="InterPro" id="IPR044819">
    <property type="entry name" value="OBL-like"/>
</dbReference>
<evidence type="ECO:0000313" key="3">
    <source>
        <dbReference type="EMBL" id="KAK7845885.1"/>
    </source>
</evidence>
<dbReference type="Proteomes" id="UP000237347">
    <property type="component" value="Unassembled WGS sequence"/>
</dbReference>
<reference evidence="3 4" key="1">
    <citation type="journal article" date="2018" name="Sci. Data">
        <title>The draft genome sequence of cork oak.</title>
        <authorList>
            <person name="Ramos A.M."/>
            <person name="Usie A."/>
            <person name="Barbosa P."/>
            <person name="Barros P.M."/>
            <person name="Capote T."/>
            <person name="Chaves I."/>
            <person name="Simoes F."/>
            <person name="Abreu I."/>
            <person name="Carrasquinho I."/>
            <person name="Faro C."/>
            <person name="Guimaraes J.B."/>
            <person name="Mendonca D."/>
            <person name="Nobrega F."/>
            <person name="Rodrigues L."/>
            <person name="Saibo N.J.M."/>
            <person name="Varela M.C."/>
            <person name="Egas C."/>
            <person name="Matos J."/>
            <person name="Miguel C.M."/>
            <person name="Oliveira M.M."/>
            <person name="Ricardo C.P."/>
            <person name="Goncalves S."/>
        </authorList>
    </citation>
    <scope>NUCLEOTIDE SEQUENCE [LARGE SCALE GENOMIC DNA]</scope>
    <source>
        <strain evidence="4">cv. HL8</strain>
    </source>
</reference>
<feature type="domain" description="Fungal lipase-type" evidence="2">
    <location>
        <begin position="58"/>
        <end position="220"/>
    </location>
</feature>
<keyword evidence="1" id="KW-0378">Hydrolase</keyword>
<dbReference type="InterPro" id="IPR002921">
    <property type="entry name" value="Fungal_lipase-type"/>
</dbReference>